<sequence length="1174" mass="134175">MERKSTAKLTELLEIQKRVQTRWKEEKIFEADAPTPGTTEAKQEKYLVTFPYPYMNGRLHLGHTFSLSKCEFAVGFQRLMGKKCLFPFGLHCTGMPIKACSDKLKREMETFGFPPVFPAEEEVTEVVKKDVESVIADKSKRKKGKVLAKTGGLKYQWMIMKALGLSDNEIAEFADPMHWLKYFPPHAINDLTGMGIKVDWRRSFITTDANPYYDSFVRWQFNHLKARDKIKFGKRYTIFSPKDGQPCMDHDRSSGEGVGPQEYTLIKLRVLEPLPPKLKSLNKKKIYLVAATLRPETMFGQTNCWVRPDMRYVAVDVVNDEVFICTARSARNMSYQGFTKNNGQVDILVELIGQDILGIKLSGPLTSYKVIYTLPMLTIKEDKGTGVVTSVPSDAPDDFAALRDLKKKEALREKYGIKDEMVLPFEPVPIIDVPEFGTLSAVTACENLKIQSQNDRDKLQEAKEMVYMKGFYEGVLVVKGYEGKKVKDVKKIIQKEMIERNEAVIYQEPEKVVMSRSADECVVALCDQWYLDYGDEEWKKQTLSAMEKMETFLEDTKNNLTATVNWLHEYACSRSYGLGTKLPWDRQYLIESLSDSTIYMAFYTVAHLLQGGVVDGSKPGPANIKAEQMTDEVWDYVFFKSTPFPKNTKIPKTTLNQLKNEFNYWYPVDVRVSGKDLIPNHLTYFVYNHCAIWPNDSSKWPKGIRANGHLLLNSEKMSKSTGNYLTLSDALQKFSADGMRFSLADAGDSIEDANFVEKMADAGLLRLYAFLDWVKEVLSTKDTFRSGPASEYTFNDKVFISEMNKAIQSTKEYYQGYLFKEALRSGFFEFQALRDTYREIEIKGMHIDLVLRFIRDQILILSPICPHTCEHIWSLLGEKESILRASWPAGGPVDEMLVQSSLYLQEATHAFRLRLKSAMAPGKGKKVAINPSHGTIWVAKTYPPWQKTVLTTLKQMYEEKKEMPDNKIIAGALQPKPELKKYNKKIMPFVQIVKESFNKDGIKALNLTTEYNEMDILQVNLKYLISTLELEGIEIKFSDLAEDKVKEECCPGKPFMTFTEQASVKVRFVNPQPYSGLFEILVPIYEGDETCKIANRIAKLERSKIKDASNVRLLRYENTESGHRMIPDIDNPEQGKLQINEAAIFHIDTDNQTVMIQENGKQISTGYQLVYIVS</sequence>
<evidence type="ECO:0000313" key="16">
    <source>
        <dbReference type="EMBL" id="KAK6173938.1"/>
    </source>
</evidence>
<dbReference type="Pfam" id="PF09334">
    <property type="entry name" value="tRNA-synt_1g"/>
    <property type="match status" value="1"/>
</dbReference>
<evidence type="ECO:0000259" key="12">
    <source>
        <dbReference type="Pfam" id="PF08264"/>
    </source>
</evidence>
<dbReference type="Pfam" id="PF00133">
    <property type="entry name" value="tRNA-synt_1"/>
    <property type="match status" value="1"/>
</dbReference>
<feature type="domain" description="Methionyl/Leucyl tRNA synthetase" evidence="13">
    <location>
        <begin position="659"/>
        <end position="758"/>
    </location>
</feature>
<dbReference type="NCBIfam" id="TIGR00395">
    <property type="entry name" value="leuS_arch"/>
    <property type="match status" value="1"/>
</dbReference>
<dbReference type="FunFam" id="3.90.740.10:FF:000001">
    <property type="entry name" value="Leucine--tRNA ligase, cytoplasmic"/>
    <property type="match status" value="1"/>
</dbReference>
<dbReference type="Pfam" id="PF22947">
    <property type="entry name" value="ULD_3"/>
    <property type="match status" value="1"/>
</dbReference>
<comment type="caution">
    <text evidence="16">The sequence shown here is derived from an EMBL/GenBank/DDBJ whole genome shotgun (WGS) entry which is preliminary data.</text>
</comment>
<dbReference type="SUPFAM" id="SSF50677">
    <property type="entry name" value="ValRS/IleRS/LeuRS editing domain"/>
    <property type="match status" value="1"/>
</dbReference>
<dbReference type="Pfam" id="PF24810">
    <property type="entry name" value="RBD_LARS1"/>
    <property type="match status" value="1"/>
</dbReference>
<evidence type="ECO:0000256" key="10">
    <source>
        <dbReference type="RuleBase" id="RU363035"/>
    </source>
</evidence>
<evidence type="ECO:0000256" key="4">
    <source>
        <dbReference type="ARBA" id="ARBA00022741"/>
    </source>
</evidence>
<evidence type="ECO:0000259" key="14">
    <source>
        <dbReference type="Pfam" id="PF22947"/>
    </source>
</evidence>
<keyword evidence="3 10" id="KW-0436">Ligase</keyword>
<dbReference type="FunFam" id="3.40.50.620:FF:000326">
    <property type="entry name" value="Leucine--tRNA ligase, cytoplasmic"/>
    <property type="match status" value="1"/>
</dbReference>
<feature type="domain" description="Aminoacyl-tRNA synthetase class Ia" evidence="11">
    <location>
        <begin position="20"/>
        <end position="103"/>
    </location>
</feature>
<dbReference type="InterPro" id="IPR015413">
    <property type="entry name" value="Methionyl/Leucyl_tRNA_Synth"/>
</dbReference>
<evidence type="ECO:0000259" key="15">
    <source>
        <dbReference type="Pfam" id="PF24810"/>
    </source>
</evidence>
<evidence type="ECO:0000313" key="17">
    <source>
        <dbReference type="Proteomes" id="UP001347796"/>
    </source>
</evidence>
<dbReference type="GO" id="GO:0006429">
    <property type="term" value="P:leucyl-tRNA aminoacylation"/>
    <property type="evidence" value="ECO:0007669"/>
    <property type="project" value="InterPro"/>
</dbReference>
<dbReference type="Gene3D" id="1.10.730.10">
    <property type="entry name" value="Isoleucyl-tRNA Synthetase, Domain 1"/>
    <property type="match status" value="1"/>
</dbReference>
<dbReference type="InterPro" id="IPR055416">
    <property type="entry name" value="RBD_LARS1"/>
</dbReference>
<dbReference type="Gene3D" id="3.90.740.10">
    <property type="entry name" value="Valyl/Leucyl/Isoleucyl-tRNA synthetase, editing domain"/>
    <property type="match status" value="1"/>
</dbReference>
<evidence type="ECO:0000256" key="3">
    <source>
        <dbReference type="ARBA" id="ARBA00022598"/>
    </source>
</evidence>
<dbReference type="NCBIfam" id="NF008957">
    <property type="entry name" value="PRK12300.1"/>
    <property type="match status" value="1"/>
</dbReference>
<feature type="domain" description="Leucine--tRNA ligase ubiquitin-like" evidence="14">
    <location>
        <begin position="1061"/>
        <end position="1173"/>
    </location>
</feature>
<dbReference type="InterPro" id="IPR009080">
    <property type="entry name" value="tRNAsynth_Ia_anticodon-bd"/>
</dbReference>
<evidence type="ECO:0000256" key="6">
    <source>
        <dbReference type="ARBA" id="ARBA00022917"/>
    </source>
</evidence>
<dbReference type="InterPro" id="IPR009008">
    <property type="entry name" value="Val/Leu/Ile-tRNA-synth_edit"/>
</dbReference>
<dbReference type="SUPFAM" id="SSF52374">
    <property type="entry name" value="Nucleotidylyl transferase"/>
    <property type="match status" value="1"/>
</dbReference>
<dbReference type="Pfam" id="PF08264">
    <property type="entry name" value="Anticodon_1"/>
    <property type="match status" value="1"/>
</dbReference>
<evidence type="ECO:0000256" key="2">
    <source>
        <dbReference type="ARBA" id="ARBA00013164"/>
    </source>
</evidence>
<dbReference type="SUPFAM" id="SSF47323">
    <property type="entry name" value="Anticodon-binding domain of a subclass of class I aminoacyl-tRNA synthetases"/>
    <property type="match status" value="1"/>
</dbReference>
<feature type="domain" description="Methionyl/Valyl/Leucyl/Isoleucyl-tRNA synthetase anticodon-binding" evidence="12">
    <location>
        <begin position="796"/>
        <end position="907"/>
    </location>
</feature>
<evidence type="ECO:0000256" key="1">
    <source>
        <dbReference type="ARBA" id="ARBA00005594"/>
    </source>
</evidence>
<proteinExistence type="inferred from homology"/>
<keyword evidence="7 10" id="KW-0030">Aminoacyl-tRNA synthetase</keyword>
<dbReference type="GO" id="GO:0004823">
    <property type="term" value="F:leucine-tRNA ligase activity"/>
    <property type="evidence" value="ECO:0007669"/>
    <property type="project" value="UniProtKB-EC"/>
</dbReference>
<evidence type="ECO:0000256" key="7">
    <source>
        <dbReference type="ARBA" id="ARBA00023146"/>
    </source>
</evidence>
<reference evidence="16 17" key="1">
    <citation type="submission" date="2024-01" db="EMBL/GenBank/DDBJ databases">
        <title>The genome of the rayed Mediterranean limpet Patella caerulea (Linnaeus, 1758).</title>
        <authorList>
            <person name="Anh-Thu Weber A."/>
            <person name="Halstead-Nussloch G."/>
        </authorList>
    </citation>
    <scope>NUCLEOTIDE SEQUENCE [LARGE SCALE GENOMIC DNA]</scope>
    <source>
        <strain evidence="16">AATW-2023a</strain>
        <tissue evidence="16">Whole specimen</tissue>
    </source>
</reference>
<dbReference type="PROSITE" id="PS00178">
    <property type="entry name" value="AA_TRNA_LIGASE_I"/>
    <property type="match status" value="1"/>
</dbReference>
<evidence type="ECO:0000259" key="13">
    <source>
        <dbReference type="Pfam" id="PF09334"/>
    </source>
</evidence>
<dbReference type="PANTHER" id="PTHR45794">
    <property type="entry name" value="LEUCYL-TRNA SYNTHETASE"/>
    <property type="match status" value="1"/>
</dbReference>
<comment type="similarity">
    <text evidence="1 10">Belongs to the class-I aminoacyl-tRNA synthetase family.</text>
</comment>
<dbReference type="GO" id="GO:0005524">
    <property type="term" value="F:ATP binding"/>
    <property type="evidence" value="ECO:0007669"/>
    <property type="project" value="UniProtKB-KW"/>
</dbReference>
<dbReference type="CDD" id="cd07959">
    <property type="entry name" value="Anticodon_Ia_Leu_AEc"/>
    <property type="match status" value="1"/>
</dbReference>
<keyword evidence="4 10" id="KW-0547">Nucleotide-binding</keyword>
<name>A0AAN8PFJ1_PATCE</name>
<evidence type="ECO:0000259" key="11">
    <source>
        <dbReference type="Pfam" id="PF00133"/>
    </source>
</evidence>
<dbReference type="Gene3D" id="3.40.50.620">
    <property type="entry name" value="HUPs"/>
    <property type="match status" value="1"/>
</dbReference>
<keyword evidence="6 10" id="KW-0648">Protein biosynthesis</keyword>
<dbReference type="PANTHER" id="PTHR45794:SF1">
    <property type="entry name" value="LEUCINE--TRNA LIGASE, CYTOPLASMIC"/>
    <property type="match status" value="1"/>
</dbReference>
<gene>
    <name evidence="16" type="ORF">SNE40_017304</name>
</gene>
<dbReference type="GO" id="GO:0002161">
    <property type="term" value="F:aminoacyl-tRNA deacylase activity"/>
    <property type="evidence" value="ECO:0007669"/>
    <property type="project" value="InterPro"/>
</dbReference>
<keyword evidence="5 10" id="KW-0067">ATP-binding</keyword>
<keyword evidence="17" id="KW-1185">Reference proteome</keyword>
<dbReference type="InterPro" id="IPR014729">
    <property type="entry name" value="Rossmann-like_a/b/a_fold"/>
</dbReference>
<organism evidence="16 17">
    <name type="scientific">Patella caerulea</name>
    <name type="common">Rayed Mediterranean limpet</name>
    <dbReference type="NCBI Taxonomy" id="87958"/>
    <lineage>
        <taxon>Eukaryota</taxon>
        <taxon>Metazoa</taxon>
        <taxon>Spiralia</taxon>
        <taxon>Lophotrochozoa</taxon>
        <taxon>Mollusca</taxon>
        <taxon>Gastropoda</taxon>
        <taxon>Patellogastropoda</taxon>
        <taxon>Patelloidea</taxon>
        <taxon>Patellidae</taxon>
        <taxon>Patella</taxon>
    </lineage>
</organism>
<dbReference type="AlphaFoldDB" id="A0AAN8PFJ1"/>
<dbReference type="EC" id="6.1.1.4" evidence="2"/>
<evidence type="ECO:0000256" key="5">
    <source>
        <dbReference type="ARBA" id="ARBA00022840"/>
    </source>
</evidence>
<evidence type="ECO:0000256" key="8">
    <source>
        <dbReference type="ARBA" id="ARBA00030520"/>
    </source>
</evidence>
<dbReference type="InterPro" id="IPR013155">
    <property type="entry name" value="M/V/L/I-tRNA-synth_anticd-bd"/>
</dbReference>
<feature type="domain" description="Leucine--tRNA ligase RagD-binding" evidence="15">
    <location>
        <begin position="938"/>
        <end position="1009"/>
    </location>
</feature>
<dbReference type="Proteomes" id="UP001347796">
    <property type="component" value="Unassembled WGS sequence"/>
</dbReference>
<accession>A0AAN8PFJ1</accession>
<comment type="catalytic activity">
    <reaction evidence="9">
        <text>tRNA(Leu) + L-leucine + ATP = L-leucyl-tRNA(Leu) + AMP + diphosphate</text>
        <dbReference type="Rhea" id="RHEA:11688"/>
        <dbReference type="Rhea" id="RHEA-COMP:9613"/>
        <dbReference type="Rhea" id="RHEA-COMP:9622"/>
        <dbReference type="ChEBI" id="CHEBI:30616"/>
        <dbReference type="ChEBI" id="CHEBI:33019"/>
        <dbReference type="ChEBI" id="CHEBI:57427"/>
        <dbReference type="ChEBI" id="CHEBI:78442"/>
        <dbReference type="ChEBI" id="CHEBI:78494"/>
        <dbReference type="ChEBI" id="CHEBI:456215"/>
        <dbReference type="EC" id="6.1.1.4"/>
    </reaction>
</comment>
<dbReference type="InterPro" id="IPR002300">
    <property type="entry name" value="aa-tRNA-synth_Ia"/>
</dbReference>
<dbReference type="InterPro" id="IPR054509">
    <property type="entry name" value="LARS1_ULD"/>
</dbReference>
<dbReference type="InterPro" id="IPR004493">
    <property type="entry name" value="Leu-tRNA-synth_Ia_arc/euk"/>
</dbReference>
<protein>
    <recommendedName>
        <fullName evidence="2">leucine--tRNA ligase</fullName>
        <ecNumber evidence="2">6.1.1.4</ecNumber>
    </recommendedName>
    <alternativeName>
        <fullName evidence="8">Leucyl-tRNA synthetase</fullName>
    </alternativeName>
</protein>
<dbReference type="EMBL" id="JAZGQO010000011">
    <property type="protein sequence ID" value="KAK6173938.1"/>
    <property type="molecule type" value="Genomic_DNA"/>
</dbReference>
<evidence type="ECO:0000256" key="9">
    <source>
        <dbReference type="ARBA" id="ARBA00047469"/>
    </source>
</evidence>
<dbReference type="InterPro" id="IPR001412">
    <property type="entry name" value="aa-tRNA-synth_I_CS"/>
</dbReference>